<dbReference type="Pfam" id="PF05525">
    <property type="entry name" value="Branch_AA_trans"/>
    <property type="match status" value="3"/>
</dbReference>
<feature type="transmembrane region" description="Helical" evidence="9">
    <location>
        <begin position="129"/>
        <end position="147"/>
    </location>
</feature>
<comment type="similarity">
    <text evidence="2 9">Belongs to the branched chain amino acid transporter family.</text>
</comment>
<accession>A0A426FPM4</accession>
<dbReference type="GO" id="GO:0015818">
    <property type="term" value="P:isoleucine transport"/>
    <property type="evidence" value="ECO:0007669"/>
    <property type="project" value="TreeGrafter"/>
</dbReference>
<feature type="transmembrane region" description="Helical" evidence="9">
    <location>
        <begin position="63"/>
        <end position="84"/>
    </location>
</feature>
<feature type="transmembrane region" description="Helical" evidence="9">
    <location>
        <begin position="406"/>
        <end position="423"/>
    </location>
</feature>
<dbReference type="PANTHER" id="PTHR30588:SF7">
    <property type="entry name" value="BRANCHED-CHAIN AMINO ACID CARRIER PROTEIN SAOUHSC_01411-RELATED"/>
    <property type="match status" value="1"/>
</dbReference>
<evidence type="ECO:0000313" key="10">
    <source>
        <dbReference type="EMBL" id="RRN44672.1"/>
    </source>
</evidence>
<gene>
    <name evidence="10" type="ORF">EHV23_12440</name>
</gene>
<dbReference type="GO" id="GO:0015188">
    <property type="term" value="F:L-isoleucine transmembrane transporter activity"/>
    <property type="evidence" value="ECO:0007669"/>
    <property type="project" value="TreeGrafter"/>
</dbReference>
<dbReference type="InterPro" id="IPR004685">
    <property type="entry name" value="Brnchd-chn_aa_trnsp_Livcs"/>
</dbReference>
<dbReference type="GO" id="GO:0015820">
    <property type="term" value="P:L-leucine transport"/>
    <property type="evidence" value="ECO:0007669"/>
    <property type="project" value="TreeGrafter"/>
</dbReference>
<reference evidence="10 11" key="1">
    <citation type="submission" date="2018-11" db="EMBL/GenBank/DDBJ databases">
        <title>Genome sequencing of Lautropia sp. KCOM 2505 (= ChDC F240).</title>
        <authorList>
            <person name="Kook J.-K."/>
            <person name="Park S.-N."/>
            <person name="Lim Y.K."/>
        </authorList>
    </citation>
    <scope>NUCLEOTIDE SEQUENCE [LARGE SCALE GENOMIC DNA]</scope>
    <source>
        <strain evidence="10 11">KCOM 2505</strain>
    </source>
</reference>
<proteinExistence type="inferred from homology"/>
<dbReference type="PANTHER" id="PTHR30588">
    <property type="entry name" value="BRANCHED-CHAIN AMINO ACID TRANSPORT SYSTEM 2 CARRIER PROTEIN"/>
    <property type="match status" value="1"/>
</dbReference>
<evidence type="ECO:0000256" key="9">
    <source>
        <dbReference type="RuleBase" id="RU362122"/>
    </source>
</evidence>
<sequence>MLFAIFFGAGNLIFPSALGMESGPGLWEALLGFVLTGVGLPLLAIIVSAYYDDGYRTALDRIHPWFSLAFLAIVYLTVGPFFAIPRTGATSFELAVLPFLTGGGAGDAAQAAAAGAAAAGGDAGAPGQGPMLLFSLAYFGVALWLSLNPSKMVERIGAILTPVLLVCILLLIGKGVLWLHGRPPTLTQVEGANGSIAFVNGFMGGYLTMDVLGSVAYAVIVLTAVRSKMGTAQKAPAAALPDVGGGVAGNDLPAGHGGDEASLVMSVAHQSALSRRELVVQASLAGVVAAVSLAVIYVGLGWVSNRLPIDPSVVAGVKASGKDLGSFLLNTAAYGTFGEFGRVLFGVIVTLACLTTAVGLITATSEYFNDVWPRISYRTYAILCTLGSFVVANQGLTAVISKSVPVLLVLYPIVMTLLVLMLLENFVWKPPVLSQRLAVGFVTTVSVLSVAGVEAVNRLPWKEYSLEWAPFAALGIVLGLVGRRERAP</sequence>
<keyword evidence="5 9" id="KW-0812">Transmembrane</keyword>
<evidence type="ECO:0000256" key="4">
    <source>
        <dbReference type="ARBA" id="ARBA00022475"/>
    </source>
</evidence>
<dbReference type="OrthoDB" id="9783920at2"/>
<keyword evidence="4" id="KW-1003">Cell membrane</keyword>
<feature type="transmembrane region" description="Helical" evidence="9">
    <location>
        <begin position="29"/>
        <end position="51"/>
    </location>
</feature>
<keyword evidence="6 9" id="KW-0029">Amino-acid transport</keyword>
<evidence type="ECO:0000256" key="7">
    <source>
        <dbReference type="ARBA" id="ARBA00022989"/>
    </source>
</evidence>
<evidence type="ECO:0000256" key="5">
    <source>
        <dbReference type="ARBA" id="ARBA00022692"/>
    </source>
</evidence>
<evidence type="ECO:0000313" key="11">
    <source>
        <dbReference type="Proteomes" id="UP000270261"/>
    </source>
</evidence>
<feature type="transmembrane region" description="Helical" evidence="9">
    <location>
        <begin position="465"/>
        <end position="482"/>
    </location>
</feature>
<dbReference type="GO" id="GO:0005304">
    <property type="term" value="F:L-valine transmembrane transporter activity"/>
    <property type="evidence" value="ECO:0007669"/>
    <property type="project" value="TreeGrafter"/>
</dbReference>
<comment type="function">
    <text evidence="9">Component of the transport system for branched-chain amino acids.</text>
</comment>
<name>A0A426FPM4_9BURK</name>
<evidence type="ECO:0000256" key="3">
    <source>
        <dbReference type="ARBA" id="ARBA00022448"/>
    </source>
</evidence>
<comment type="caution">
    <text evidence="10">The sequence shown here is derived from an EMBL/GenBank/DDBJ whole genome shotgun (WGS) entry which is preliminary data.</text>
</comment>
<evidence type="ECO:0000256" key="1">
    <source>
        <dbReference type="ARBA" id="ARBA00004651"/>
    </source>
</evidence>
<keyword evidence="3 9" id="KW-0813">Transport</keyword>
<dbReference type="GO" id="GO:0005886">
    <property type="term" value="C:plasma membrane"/>
    <property type="evidence" value="ECO:0007669"/>
    <property type="project" value="UniProtKB-SubCell"/>
</dbReference>
<keyword evidence="7 9" id="KW-1133">Transmembrane helix</keyword>
<feature type="transmembrane region" description="Helical" evidence="9">
    <location>
        <begin position="201"/>
        <end position="225"/>
    </location>
</feature>
<feature type="transmembrane region" description="Helical" evidence="9">
    <location>
        <begin position="278"/>
        <end position="300"/>
    </location>
</feature>
<protein>
    <recommendedName>
        <fullName evidence="9">Branched-chain amino acid transport system carrier protein</fullName>
    </recommendedName>
</protein>
<feature type="transmembrane region" description="Helical" evidence="9">
    <location>
        <begin position="343"/>
        <end position="368"/>
    </location>
</feature>
<dbReference type="EMBL" id="RRUE01000002">
    <property type="protein sequence ID" value="RRN44672.1"/>
    <property type="molecule type" value="Genomic_DNA"/>
</dbReference>
<comment type="caution">
    <text evidence="9">Lacks conserved residue(s) required for the propagation of feature annotation.</text>
</comment>
<organism evidence="10 11">
    <name type="scientific">Lautropia dentalis</name>
    <dbReference type="NCBI Taxonomy" id="2490857"/>
    <lineage>
        <taxon>Bacteria</taxon>
        <taxon>Pseudomonadati</taxon>
        <taxon>Pseudomonadota</taxon>
        <taxon>Betaproteobacteria</taxon>
        <taxon>Burkholderiales</taxon>
        <taxon>Burkholderiaceae</taxon>
        <taxon>Lautropia</taxon>
    </lineage>
</organism>
<comment type="subcellular location">
    <subcellularLocation>
        <location evidence="9">Cell inner membrane</location>
        <topology evidence="9">Multi-pass membrane protein</topology>
    </subcellularLocation>
    <subcellularLocation>
        <location evidence="1">Cell membrane</location>
        <topology evidence="1">Multi-pass membrane protein</topology>
    </subcellularLocation>
</comment>
<dbReference type="Proteomes" id="UP000270261">
    <property type="component" value="Unassembled WGS sequence"/>
</dbReference>
<feature type="transmembrane region" description="Helical" evidence="9">
    <location>
        <begin position="159"/>
        <end position="181"/>
    </location>
</feature>
<keyword evidence="8 9" id="KW-0472">Membrane</keyword>
<feature type="transmembrane region" description="Helical" evidence="9">
    <location>
        <begin position="435"/>
        <end position="453"/>
    </location>
</feature>
<evidence type="ECO:0000256" key="6">
    <source>
        <dbReference type="ARBA" id="ARBA00022970"/>
    </source>
</evidence>
<feature type="transmembrane region" description="Helical" evidence="9">
    <location>
        <begin position="380"/>
        <end position="400"/>
    </location>
</feature>
<evidence type="ECO:0000256" key="8">
    <source>
        <dbReference type="ARBA" id="ARBA00023136"/>
    </source>
</evidence>
<evidence type="ECO:0000256" key="2">
    <source>
        <dbReference type="ARBA" id="ARBA00008540"/>
    </source>
</evidence>
<dbReference type="GO" id="GO:0015190">
    <property type="term" value="F:L-leucine transmembrane transporter activity"/>
    <property type="evidence" value="ECO:0007669"/>
    <property type="project" value="TreeGrafter"/>
</dbReference>
<keyword evidence="11" id="KW-1185">Reference proteome</keyword>
<dbReference type="AlphaFoldDB" id="A0A426FPM4"/>